<protein>
    <submittedName>
        <fullName evidence="2">Uncharacterized protein</fullName>
    </submittedName>
</protein>
<organism evidence="2 3">
    <name type="scientific">Nepenthes gracilis</name>
    <name type="common">Slender pitcher plant</name>
    <dbReference type="NCBI Taxonomy" id="150966"/>
    <lineage>
        <taxon>Eukaryota</taxon>
        <taxon>Viridiplantae</taxon>
        <taxon>Streptophyta</taxon>
        <taxon>Embryophyta</taxon>
        <taxon>Tracheophyta</taxon>
        <taxon>Spermatophyta</taxon>
        <taxon>Magnoliopsida</taxon>
        <taxon>eudicotyledons</taxon>
        <taxon>Gunneridae</taxon>
        <taxon>Pentapetalae</taxon>
        <taxon>Caryophyllales</taxon>
        <taxon>Nepenthaceae</taxon>
        <taxon>Nepenthes</taxon>
    </lineage>
</organism>
<gene>
    <name evidence="2" type="ORF">Nepgr_015903</name>
</gene>
<keyword evidence="1" id="KW-0472">Membrane</keyword>
<reference evidence="2" key="1">
    <citation type="submission" date="2023-05" db="EMBL/GenBank/DDBJ databases">
        <title>Nepenthes gracilis genome sequencing.</title>
        <authorList>
            <person name="Fukushima K."/>
        </authorList>
    </citation>
    <scope>NUCLEOTIDE SEQUENCE</scope>
    <source>
        <strain evidence="2">SING2019-196</strain>
    </source>
</reference>
<keyword evidence="1" id="KW-1133">Transmembrane helix</keyword>
<feature type="transmembrane region" description="Helical" evidence="1">
    <location>
        <begin position="46"/>
        <end position="65"/>
    </location>
</feature>
<feature type="transmembrane region" description="Helical" evidence="1">
    <location>
        <begin position="15"/>
        <end position="34"/>
    </location>
</feature>
<dbReference type="InterPro" id="IPR029063">
    <property type="entry name" value="SAM-dependent_MTases_sf"/>
</dbReference>
<dbReference type="AlphaFoldDB" id="A0AAD3SMV5"/>
<proteinExistence type="predicted"/>
<sequence>MIYCPWANIASGNAWLFLGLGNFLLLFHFPALFLSRLSCSAVHLRFLIINFSLELKLLIYVWMIVNFASRATKGDCVLDLCCGSGDLAFLLSEKVGIDGKVYCLPFPFPILSKPSKPPPLLQSAMDAPRIQRTCSSKPPNLFCKPYVFAITNLLGTMSSKKFVASEVDGVNPGVLDPSLLNEIEGWISKIVDPAYRLIAGGATRLLPSIFSSSISHSSTSTLPHTVPPSNVANHGFCLWPMMSSEFWQTFLTEDVMSDEQAMSFVMYRLMTQIA</sequence>
<dbReference type="Proteomes" id="UP001279734">
    <property type="component" value="Unassembled WGS sequence"/>
</dbReference>
<dbReference type="SUPFAM" id="SSF53335">
    <property type="entry name" value="S-adenosyl-L-methionine-dependent methyltransferases"/>
    <property type="match status" value="1"/>
</dbReference>
<keyword evidence="3" id="KW-1185">Reference proteome</keyword>
<dbReference type="EMBL" id="BSYO01000013">
    <property type="protein sequence ID" value="GMH14062.1"/>
    <property type="molecule type" value="Genomic_DNA"/>
</dbReference>
<dbReference type="Gene3D" id="3.40.50.150">
    <property type="entry name" value="Vaccinia Virus protein VP39"/>
    <property type="match status" value="1"/>
</dbReference>
<dbReference type="Pfam" id="PF01209">
    <property type="entry name" value="Ubie_methyltran"/>
    <property type="match status" value="1"/>
</dbReference>
<name>A0AAD3SMV5_NEPGR</name>
<keyword evidence="1" id="KW-0812">Transmembrane</keyword>
<evidence type="ECO:0000313" key="2">
    <source>
        <dbReference type="EMBL" id="GMH14062.1"/>
    </source>
</evidence>
<accession>A0AAD3SMV5</accession>
<evidence type="ECO:0000313" key="3">
    <source>
        <dbReference type="Proteomes" id="UP001279734"/>
    </source>
</evidence>
<comment type="caution">
    <text evidence="2">The sequence shown here is derived from an EMBL/GenBank/DDBJ whole genome shotgun (WGS) entry which is preliminary data.</text>
</comment>
<evidence type="ECO:0000256" key="1">
    <source>
        <dbReference type="SAM" id="Phobius"/>
    </source>
</evidence>